<evidence type="ECO:0000256" key="1">
    <source>
        <dbReference type="ARBA" id="ARBA00022737"/>
    </source>
</evidence>
<dbReference type="EMBL" id="KZ821450">
    <property type="protein sequence ID" value="PYH37562.1"/>
    <property type="molecule type" value="Genomic_DNA"/>
</dbReference>
<reference evidence="3" key="1">
    <citation type="submission" date="2016-12" db="EMBL/GenBank/DDBJ databases">
        <title>The genomes of Aspergillus section Nigri reveals drivers in fungal speciation.</title>
        <authorList>
            <consortium name="DOE Joint Genome Institute"/>
            <person name="Vesth T.C."/>
            <person name="Nybo J."/>
            <person name="Theobald S."/>
            <person name="Brandl J."/>
            <person name="Frisvad J.C."/>
            <person name="Nielsen K.F."/>
            <person name="Lyhne E.K."/>
            <person name="Kogle M.E."/>
            <person name="Kuo A."/>
            <person name="Riley R."/>
            <person name="Clum A."/>
            <person name="Nolan M."/>
            <person name="Lipzen A."/>
            <person name="Salamov A."/>
            <person name="Henrissat B."/>
            <person name="Wiebenga A."/>
            <person name="De Vries R.P."/>
            <person name="Grigoriev I.V."/>
            <person name="Mortensen U.H."/>
            <person name="Andersen M.R."/>
            <person name="Baker S.E."/>
        </authorList>
    </citation>
    <scope>NUCLEOTIDE SEQUENCE [LARGE SCALE GENOMIC DNA]</scope>
    <source>
        <strain evidence="3">CBS 115656</strain>
    </source>
</reference>
<dbReference type="OrthoDB" id="448455at2759"/>
<dbReference type="AlphaFoldDB" id="A0A318ZNX7"/>
<dbReference type="Proteomes" id="UP000247647">
    <property type="component" value="Unassembled WGS sequence"/>
</dbReference>
<accession>A0A318ZNX7</accession>
<dbReference type="RefSeq" id="XP_025483040.1">
    <property type="nucleotide sequence ID" value="XM_025626585.1"/>
</dbReference>
<dbReference type="PANTHER" id="PTHR10039:SF15">
    <property type="entry name" value="NACHT DOMAIN-CONTAINING PROTEIN"/>
    <property type="match status" value="1"/>
</dbReference>
<evidence type="ECO:0000313" key="3">
    <source>
        <dbReference type="EMBL" id="PYH37562.1"/>
    </source>
</evidence>
<dbReference type="InterPro" id="IPR056884">
    <property type="entry name" value="NPHP3-like_N"/>
</dbReference>
<dbReference type="GeneID" id="37129041"/>
<sequence>MSDPLSITASVIAVLELAATTTRYLREIKHGAADRLQLRDEIRSTTYLLEMLSDRIDDAEDAAVTLGMGKSILTESLDITEKLACLERLKGSLSLILQNDLIKMVQSSHRELTEIGQKVSQTQLKDEEELNERILLWLSPFPFRKQHDAILETVQAGTGGWFMKHEKVCNWLEGNISMLWCPGIPGAGKTRLMSIVVDTLEHKLASRNALLPSEISSLYNSHKRLGTGPTWKELFDIFTKMTLEYETTFIVIDALDEYSESENNPLWFLSTISSVGSNVKIMCSSRFSTTFDAYFNSIEKVEISARDEDVELFLDSEIARLPTLSSLSKHLRAEPDLRRHIIISITGECQGMFLLAKLHLESLLPKINRKAVRLALASLPGTLNDTYSDALKRIRDQPAEMAELAELVLLWVICACQNLTVIQLQHMYAMQELSEEMALEDDDLPDGDVLTAACG</sequence>
<dbReference type="InterPro" id="IPR027417">
    <property type="entry name" value="P-loop_NTPase"/>
</dbReference>
<dbReference type="SUPFAM" id="SSF52540">
    <property type="entry name" value="P-loop containing nucleoside triphosphate hydrolases"/>
    <property type="match status" value="1"/>
</dbReference>
<protein>
    <recommendedName>
        <fullName evidence="2">Nephrocystin 3-like N-terminal domain-containing protein</fullName>
    </recommendedName>
</protein>
<dbReference type="Pfam" id="PF24883">
    <property type="entry name" value="NPHP3_N"/>
    <property type="match status" value="1"/>
</dbReference>
<evidence type="ECO:0000259" key="2">
    <source>
        <dbReference type="Pfam" id="PF24883"/>
    </source>
</evidence>
<keyword evidence="1" id="KW-0677">Repeat</keyword>
<feature type="domain" description="Nephrocystin 3-like N-terminal" evidence="2">
    <location>
        <begin position="157"/>
        <end position="203"/>
    </location>
</feature>
<name>A0A318ZNX7_ASPNB</name>
<evidence type="ECO:0000313" key="4">
    <source>
        <dbReference type="Proteomes" id="UP000247647"/>
    </source>
</evidence>
<organism evidence="3 4">
    <name type="scientific">Aspergillus neoniger (strain CBS 115656)</name>
    <dbReference type="NCBI Taxonomy" id="1448310"/>
    <lineage>
        <taxon>Eukaryota</taxon>
        <taxon>Fungi</taxon>
        <taxon>Dikarya</taxon>
        <taxon>Ascomycota</taxon>
        <taxon>Pezizomycotina</taxon>
        <taxon>Eurotiomycetes</taxon>
        <taxon>Eurotiomycetidae</taxon>
        <taxon>Eurotiales</taxon>
        <taxon>Aspergillaceae</taxon>
        <taxon>Aspergillus</taxon>
        <taxon>Aspergillus subgen. Circumdati</taxon>
    </lineage>
</organism>
<proteinExistence type="predicted"/>
<keyword evidence="4" id="KW-1185">Reference proteome</keyword>
<gene>
    <name evidence="3" type="ORF">BO87DRAFT_413622</name>
</gene>
<dbReference type="PANTHER" id="PTHR10039">
    <property type="entry name" value="AMELOGENIN"/>
    <property type="match status" value="1"/>
</dbReference>
<dbReference type="Gene3D" id="3.40.50.300">
    <property type="entry name" value="P-loop containing nucleotide triphosphate hydrolases"/>
    <property type="match status" value="1"/>
</dbReference>